<reference evidence="2 3" key="1">
    <citation type="submission" date="2016-10" db="EMBL/GenBank/DDBJ databases">
        <authorList>
            <person name="de Groot N.N."/>
        </authorList>
    </citation>
    <scope>NUCLEOTIDE SEQUENCE [LARGE SCALE GENOMIC DNA]</scope>
    <source>
        <strain evidence="2 3">CPCC 202808</strain>
    </source>
</reference>
<evidence type="ECO:0000313" key="2">
    <source>
        <dbReference type="EMBL" id="SFH45296.1"/>
    </source>
</evidence>
<protein>
    <submittedName>
        <fullName evidence="2">Uncharacterized protein</fullName>
    </submittedName>
</protein>
<proteinExistence type="predicted"/>
<dbReference type="Proteomes" id="UP000199052">
    <property type="component" value="Unassembled WGS sequence"/>
</dbReference>
<sequence>MSPRQYEGDFLLKQSPRFLAAFGASIVLTVGSATAAFAGTGAVHTAAPAAAVAQTATRTAPATGDQAADRFGIDRSPARAAVLRAIDPGDYQCGPTDFDTYIDGLINGLSKDELKFLVAHTEMLDIPTYDALLYGSPTDSRYALRSDYRTQLTHTFRDVKRFWDIQSGDIQLMSMHGSIMGDPAAVSRVLQLPLGEPFGQSPAEADQNAKEIAAAVDSGMFDHGNNPLFTLNAFAFTAEGDPDPLVKGVPDKLIFGDGIVDALNAMGIGDVGPRAVMGHEFGHHVQFEDNLFESPLTGPEATRRTELMADAFGTYFATHARGLSLNTKRVLQAEKTFYEVGDCAFTNDGHHGTPNQRLRSSAWAAGVADAARPQGKILPSLTFADMFEKELPVIVAPDAS</sequence>
<keyword evidence="1" id="KW-0732">Signal</keyword>
<dbReference type="EMBL" id="FOOI01000018">
    <property type="protein sequence ID" value="SFH45296.1"/>
    <property type="molecule type" value="Genomic_DNA"/>
</dbReference>
<evidence type="ECO:0000256" key="1">
    <source>
        <dbReference type="SAM" id="SignalP"/>
    </source>
</evidence>
<accession>A0A1I3A5Z6</accession>
<feature type="chain" id="PRO_5011710326" evidence="1">
    <location>
        <begin position="36"/>
        <end position="400"/>
    </location>
</feature>
<evidence type="ECO:0000313" key="3">
    <source>
        <dbReference type="Proteomes" id="UP000199052"/>
    </source>
</evidence>
<dbReference type="STRING" id="504797.SAMN05421678_11853"/>
<feature type="signal peptide" evidence="1">
    <location>
        <begin position="1"/>
        <end position="35"/>
    </location>
</feature>
<name>A0A1I3A5Z6_9ACTN</name>
<gene>
    <name evidence="2" type="ORF">SAMN05421678_11853</name>
</gene>
<organism evidence="2 3">
    <name type="scientific">Actinopolymorpha cephalotaxi</name>
    <dbReference type="NCBI Taxonomy" id="504797"/>
    <lineage>
        <taxon>Bacteria</taxon>
        <taxon>Bacillati</taxon>
        <taxon>Actinomycetota</taxon>
        <taxon>Actinomycetes</taxon>
        <taxon>Propionibacteriales</taxon>
        <taxon>Actinopolymorphaceae</taxon>
        <taxon>Actinopolymorpha</taxon>
    </lineage>
</organism>
<dbReference type="AlphaFoldDB" id="A0A1I3A5Z6"/>